<evidence type="ECO:0000256" key="6">
    <source>
        <dbReference type="ARBA" id="ARBA00049737"/>
    </source>
</evidence>
<feature type="transmembrane region" description="Helical" evidence="8">
    <location>
        <begin position="220"/>
        <end position="241"/>
    </location>
</feature>
<feature type="domain" description="TM7S3/TM198-like" evidence="9">
    <location>
        <begin position="93"/>
        <end position="288"/>
    </location>
</feature>
<dbReference type="PANTHER" id="PTHR31247">
    <property type="entry name" value="TRANSMEMBRANE PROTEIN 198 FAMILY MEMBER"/>
    <property type="match status" value="1"/>
</dbReference>
<feature type="transmembrane region" description="Helical" evidence="8">
    <location>
        <begin position="196"/>
        <end position="215"/>
    </location>
</feature>
<dbReference type="Pfam" id="PF13886">
    <property type="entry name" value="TM7S3_TM198"/>
    <property type="match status" value="1"/>
</dbReference>
<feature type="transmembrane region" description="Helical" evidence="8">
    <location>
        <begin position="139"/>
        <end position="161"/>
    </location>
</feature>
<feature type="transmembrane region" description="Helical" evidence="8">
    <location>
        <begin position="82"/>
        <end position="104"/>
    </location>
</feature>
<evidence type="ECO:0000256" key="8">
    <source>
        <dbReference type="SAM" id="Phobius"/>
    </source>
</evidence>
<feature type="transmembrane region" description="Helical" evidence="8">
    <location>
        <begin position="39"/>
        <end position="62"/>
    </location>
</feature>
<sequence>MYVSSYANEPLLGPSTMRKRVQGPVAALLHPRIQRVVQVVSWVCVMMFMAVFMLGLYMPATVASSTSLLASDNSTVQSSRTLNVIAPVVVYSVATAMGLSLGIVGYRFIRLAFLCAGFVIGLVLGFNAGYLIFQDKSYVFSASLGLGAVGGIVLGSISLYLHRCGLVFLGILSGIGFGAFIGAIFLMRLYPAHPEVPILASMGGFGILLGLVTFLSERPVVILCTSFLGGYFFVLGFGNLFGNYPSPTSIVTFLDKLRNGQQYEMPTIWWAYFGATIVAWILFTIVQFQYTAPYQESTQVERRPPRPPIENDDDYTAVTSPKGSGPPKRGSFHVERGL</sequence>
<evidence type="ECO:0000259" key="9">
    <source>
        <dbReference type="Pfam" id="PF13886"/>
    </source>
</evidence>
<evidence type="ECO:0000256" key="4">
    <source>
        <dbReference type="ARBA" id="ARBA00022989"/>
    </source>
</evidence>
<evidence type="ECO:0000256" key="5">
    <source>
        <dbReference type="ARBA" id="ARBA00023136"/>
    </source>
</evidence>
<organism evidence="10 11">
    <name type="scientific">Thraustotheca clavata</name>
    <dbReference type="NCBI Taxonomy" id="74557"/>
    <lineage>
        <taxon>Eukaryota</taxon>
        <taxon>Sar</taxon>
        <taxon>Stramenopiles</taxon>
        <taxon>Oomycota</taxon>
        <taxon>Saprolegniomycetes</taxon>
        <taxon>Saprolegniales</taxon>
        <taxon>Achlyaceae</taxon>
        <taxon>Thraustotheca</taxon>
    </lineage>
</organism>
<evidence type="ECO:0000256" key="3">
    <source>
        <dbReference type="ARBA" id="ARBA00022692"/>
    </source>
</evidence>
<dbReference type="OrthoDB" id="72599at2759"/>
<feature type="transmembrane region" description="Helical" evidence="8">
    <location>
        <begin position="168"/>
        <end position="190"/>
    </location>
</feature>
<comment type="subcellular location">
    <subcellularLocation>
        <location evidence="1">Membrane</location>
        <topology evidence="1">Multi-pass membrane protein</topology>
    </subcellularLocation>
</comment>
<evidence type="ECO:0000313" key="11">
    <source>
        <dbReference type="Proteomes" id="UP000243217"/>
    </source>
</evidence>
<dbReference type="InterPro" id="IPR025256">
    <property type="entry name" value="TM7S3/TM198-like_dom"/>
</dbReference>
<gene>
    <name evidence="10" type="ORF">THRCLA_22142</name>
</gene>
<dbReference type="InterPro" id="IPR040236">
    <property type="entry name" value="TMEM198"/>
</dbReference>
<dbReference type="STRING" id="74557.A0A1V9ZBN6"/>
<dbReference type="GO" id="GO:0005886">
    <property type="term" value="C:plasma membrane"/>
    <property type="evidence" value="ECO:0007669"/>
    <property type="project" value="TreeGrafter"/>
</dbReference>
<evidence type="ECO:0000256" key="2">
    <source>
        <dbReference type="ARBA" id="ARBA00006244"/>
    </source>
</evidence>
<keyword evidence="3 8" id="KW-0812">Transmembrane</keyword>
<name>A0A1V9ZBN6_9STRA</name>
<dbReference type="PANTHER" id="PTHR31247:SF5">
    <property type="entry name" value="DUF4203 DOMAIN-CONTAINING PROTEIN"/>
    <property type="match status" value="1"/>
</dbReference>
<protein>
    <recommendedName>
        <fullName evidence="6">Transmembrane protein 198</fullName>
    </recommendedName>
</protein>
<evidence type="ECO:0000256" key="1">
    <source>
        <dbReference type="ARBA" id="ARBA00004141"/>
    </source>
</evidence>
<dbReference type="AlphaFoldDB" id="A0A1V9ZBN6"/>
<evidence type="ECO:0000313" key="10">
    <source>
        <dbReference type="EMBL" id="OQR95426.1"/>
    </source>
</evidence>
<accession>A0A1V9ZBN6</accession>
<proteinExistence type="inferred from homology"/>
<dbReference type="EMBL" id="JNBS01002109">
    <property type="protein sequence ID" value="OQR95426.1"/>
    <property type="molecule type" value="Genomic_DNA"/>
</dbReference>
<keyword evidence="5 8" id="KW-0472">Membrane</keyword>
<comment type="caution">
    <text evidence="10">The sequence shown here is derived from an EMBL/GenBank/DDBJ whole genome shotgun (WGS) entry which is preliminary data.</text>
</comment>
<evidence type="ECO:0000256" key="7">
    <source>
        <dbReference type="SAM" id="MobiDB-lite"/>
    </source>
</evidence>
<feature type="transmembrane region" description="Helical" evidence="8">
    <location>
        <begin position="111"/>
        <end position="133"/>
    </location>
</feature>
<comment type="similarity">
    <text evidence="2">Belongs to the TMEM198 family.</text>
</comment>
<reference evidence="10 11" key="1">
    <citation type="journal article" date="2014" name="Genome Biol. Evol.">
        <title>The secreted proteins of Achlya hypogyna and Thraustotheca clavata identify the ancestral oomycete secretome and reveal gene acquisitions by horizontal gene transfer.</title>
        <authorList>
            <person name="Misner I."/>
            <person name="Blouin N."/>
            <person name="Leonard G."/>
            <person name="Richards T.A."/>
            <person name="Lane C.E."/>
        </authorList>
    </citation>
    <scope>NUCLEOTIDE SEQUENCE [LARGE SCALE GENOMIC DNA]</scope>
    <source>
        <strain evidence="10 11">ATCC 34112</strain>
    </source>
</reference>
<keyword evidence="4 8" id="KW-1133">Transmembrane helix</keyword>
<keyword evidence="11" id="KW-1185">Reference proteome</keyword>
<feature type="region of interest" description="Disordered" evidence="7">
    <location>
        <begin position="297"/>
        <end position="338"/>
    </location>
</feature>
<dbReference type="Proteomes" id="UP000243217">
    <property type="component" value="Unassembled WGS sequence"/>
</dbReference>
<feature type="transmembrane region" description="Helical" evidence="8">
    <location>
        <begin position="267"/>
        <end position="286"/>
    </location>
</feature>